<dbReference type="EMBL" id="CP119311">
    <property type="protein sequence ID" value="WEK34743.1"/>
    <property type="molecule type" value="Genomic_DNA"/>
</dbReference>
<dbReference type="PROSITE" id="PS01124">
    <property type="entry name" value="HTH_ARAC_FAMILY_2"/>
    <property type="match status" value="1"/>
</dbReference>
<dbReference type="InterPro" id="IPR018060">
    <property type="entry name" value="HTH_AraC"/>
</dbReference>
<dbReference type="SMART" id="SM00342">
    <property type="entry name" value="HTH_ARAC"/>
    <property type="match status" value="1"/>
</dbReference>
<dbReference type="PROSITE" id="PS00041">
    <property type="entry name" value="HTH_ARAC_FAMILY_1"/>
    <property type="match status" value="1"/>
</dbReference>
<keyword evidence="2" id="KW-0805">Transcription regulation</keyword>
<evidence type="ECO:0000259" key="7">
    <source>
        <dbReference type="PROSITE" id="PS50110"/>
    </source>
</evidence>
<feature type="modified residue" description="4-aspartylphosphate" evidence="5">
    <location>
        <position position="62"/>
    </location>
</feature>
<dbReference type="InterPro" id="IPR011006">
    <property type="entry name" value="CheY-like_superfamily"/>
</dbReference>
<dbReference type="PROSITE" id="PS50110">
    <property type="entry name" value="RESPONSE_REGULATORY"/>
    <property type="match status" value="1"/>
</dbReference>
<dbReference type="GO" id="GO:0003700">
    <property type="term" value="F:DNA-binding transcription factor activity"/>
    <property type="evidence" value="ECO:0007669"/>
    <property type="project" value="InterPro"/>
</dbReference>
<evidence type="ECO:0000313" key="8">
    <source>
        <dbReference type="EMBL" id="WEK34743.1"/>
    </source>
</evidence>
<name>A0AAJ6BF46_9BACT</name>
<evidence type="ECO:0000256" key="3">
    <source>
        <dbReference type="ARBA" id="ARBA00023125"/>
    </source>
</evidence>
<dbReference type="SMART" id="SM00448">
    <property type="entry name" value="REC"/>
    <property type="match status" value="1"/>
</dbReference>
<dbReference type="Proteomes" id="UP001220610">
    <property type="component" value="Chromosome"/>
</dbReference>
<protein>
    <submittedName>
        <fullName evidence="8">Response regulator</fullName>
    </submittedName>
</protein>
<organism evidence="8 9">
    <name type="scientific">Candidatus Pseudobacter hemicellulosilyticus</name>
    <dbReference type="NCBI Taxonomy" id="3121375"/>
    <lineage>
        <taxon>Bacteria</taxon>
        <taxon>Pseudomonadati</taxon>
        <taxon>Bacteroidota</taxon>
        <taxon>Chitinophagia</taxon>
        <taxon>Chitinophagales</taxon>
        <taxon>Chitinophagaceae</taxon>
        <taxon>Pseudobacter</taxon>
    </lineage>
</organism>
<evidence type="ECO:0000259" key="6">
    <source>
        <dbReference type="PROSITE" id="PS01124"/>
    </source>
</evidence>
<dbReference type="Pfam" id="PF00072">
    <property type="entry name" value="Response_reg"/>
    <property type="match status" value="1"/>
</dbReference>
<proteinExistence type="predicted"/>
<keyword evidence="4" id="KW-0804">Transcription</keyword>
<dbReference type="GO" id="GO:0043565">
    <property type="term" value="F:sequence-specific DNA binding"/>
    <property type="evidence" value="ECO:0007669"/>
    <property type="project" value="InterPro"/>
</dbReference>
<sequence>MEEMGPLLKTAKPIILLVDDSEDILEYLSHDFSKKYHTYTAKDGLEAFSLLQYEFVQLVVSDVMMPKMDGFELCEKIKSTPELSHIPVILLTAKNTLQSKIQGLKLGADAYVEKPFSLDYLYVQIDNLLENRLKLKECYARYPLLHLNSIAISKDDELFWKQLTETIVANMRDTELDVERIAVLMNMSKSTLYRRIKTISGMSPSDVINLTRLKKSADMINAGNFRINELASEVGYNYPAQFRRNFQKQYNMSPADYIEKVKNVMNMNARTV</sequence>
<dbReference type="SUPFAM" id="SSF52172">
    <property type="entry name" value="CheY-like"/>
    <property type="match status" value="1"/>
</dbReference>
<accession>A0AAJ6BF46</accession>
<dbReference type="InterPro" id="IPR001789">
    <property type="entry name" value="Sig_transdc_resp-reg_receiver"/>
</dbReference>
<evidence type="ECO:0000256" key="2">
    <source>
        <dbReference type="ARBA" id="ARBA00023015"/>
    </source>
</evidence>
<keyword evidence="3" id="KW-0238">DNA-binding</keyword>
<evidence type="ECO:0000256" key="1">
    <source>
        <dbReference type="ARBA" id="ARBA00022553"/>
    </source>
</evidence>
<dbReference type="CDD" id="cd17574">
    <property type="entry name" value="REC_OmpR"/>
    <property type="match status" value="1"/>
</dbReference>
<reference evidence="8" key="1">
    <citation type="submission" date="2023-03" db="EMBL/GenBank/DDBJ databases">
        <title>Andean soil-derived lignocellulolytic bacterial consortium as a source of novel taxa and putative plastic-active enzymes.</title>
        <authorList>
            <person name="Diaz-Garcia L."/>
            <person name="Chuvochina M."/>
            <person name="Feuerriegel G."/>
            <person name="Bunk B."/>
            <person name="Sproer C."/>
            <person name="Streit W.R."/>
            <person name="Rodriguez L.M."/>
            <person name="Overmann J."/>
            <person name="Jimenez D.J."/>
        </authorList>
    </citation>
    <scope>NUCLEOTIDE SEQUENCE</scope>
    <source>
        <strain evidence="8">MAG 7</strain>
    </source>
</reference>
<keyword evidence="1 5" id="KW-0597">Phosphoprotein</keyword>
<dbReference type="SUPFAM" id="SSF46689">
    <property type="entry name" value="Homeodomain-like"/>
    <property type="match status" value="1"/>
</dbReference>
<evidence type="ECO:0000256" key="4">
    <source>
        <dbReference type="ARBA" id="ARBA00023163"/>
    </source>
</evidence>
<gene>
    <name evidence="8" type="ORF">P0Y53_19835</name>
</gene>
<dbReference type="Gene3D" id="3.40.50.2300">
    <property type="match status" value="1"/>
</dbReference>
<feature type="domain" description="HTH araC/xylS-type" evidence="6">
    <location>
        <begin position="161"/>
        <end position="260"/>
    </location>
</feature>
<dbReference type="Pfam" id="PF12833">
    <property type="entry name" value="HTH_18"/>
    <property type="match status" value="1"/>
</dbReference>
<evidence type="ECO:0000313" key="9">
    <source>
        <dbReference type="Proteomes" id="UP001220610"/>
    </source>
</evidence>
<evidence type="ECO:0000256" key="5">
    <source>
        <dbReference type="PROSITE-ProRule" id="PRU00169"/>
    </source>
</evidence>
<dbReference type="Gene3D" id="1.10.10.60">
    <property type="entry name" value="Homeodomain-like"/>
    <property type="match status" value="1"/>
</dbReference>
<dbReference type="InterPro" id="IPR018062">
    <property type="entry name" value="HTH_AraC-typ_CS"/>
</dbReference>
<dbReference type="AlphaFoldDB" id="A0AAJ6BF46"/>
<feature type="domain" description="Response regulatory" evidence="7">
    <location>
        <begin position="14"/>
        <end position="129"/>
    </location>
</feature>
<dbReference type="PANTHER" id="PTHR43547">
    <property type="entry name" value="TWO-COMPONENT HISTIDINE KINASE"/>
    <property type="match status" value="1"/>
</dbReference>
<dbReference type="GO" id="GO:0000155">
    <property type="term" value="F:phosphorelay sensor kinase activity"/>
    <property type="evidence" value="ECO:0007669"/>
    <property type="project" value="TreeGrafter"/>
</dbReference>
<dbReference type="PANTHER" id="PTHR43547:SF2">
    <property type="entry name" value="HYBRID SIGNAL TRANSDUCTION HISTIDINE KINASE C"/>
    <property type="match status" value="1"/>
</dbReference>
<dbReference type="InterPro" id="IPR009057">
    <property type="entry name" value="Homeodomain-like_sf"/>
</dbReference>